<dbReference type="AlphaFoldDB" id="A0A3S0V7Z7"/>
<evidence type="ECO:0000256" key="1">
    <source>
        <dbReference type="ARBA" id="ARBA00023015"/>
    </source>
</evidence>
<dbReference type="InterPro" id="IPR000524">
    <property type="entry name" value="Tscrpt_reg_HTH_GntR"/>
</dbReference>
<keyword evidence="2" id="KW-0238">DNA-binding</keyword>
<dbReference type="PANTHER" id="PTHR44846">
    <property type="entry name" value="MANNOSYL-D-GLYCERATE TRANSPORT/METABOLISM SYSTEM REPRESSOR MNGR-RELATED"/>
    <property type="match status" value="1"/>
</dbReference>
<dbReference type="GO" id="GO:0003700">
    <property type="term" value="F:DNA-binding transcription factor activity"/>
    <property type="evidence" value="ECO:0007669"/>
    <property type="project" value="InterPro"/>
</dbReference>
<evidence type="ECO:0000259" key="4">
    <source>
        <dbReference type="PROSITE" id="PS50949"/>
    </source>
</evidence>
<dbReference type="PROSITE" id="PS50949">
    <property type="entry name" value="HTH_GNTR"/>
    <property type="match status" value="1"/>
</dbReference>
<dbReference type="InterPro" id="IPR036388">
    <property type="entry name" value="WH-like_DNA-bd_sf"/>
</dbReference>
<dbReference type="SUPFAM" id="SSF46785">
    <property type="entry name" value="Winged helix' DNA-binding domain"/>
    <property type="match status" value="1"/>
</dbReference>
<comment type="caution">
    <text evidence="5">The sequence shown here is derived from an EMBL/GenBank/DDBJ whole genome shotgun (WGS) entry which is preliminary data.</text>
</comment>
<dbReference type="PRINTS" id="PR00035">
    <property type="entry name" value="HTHGNTR"/>
</dbReference>
<dbReference type="Gene3D" id="1.10.10.10">
    <property type="entry name" value="Winged helix-like DNA-binding domain superfamily/Winged helix DNA-binding domain"/>
    <property type="match status" value="1"/>
</dbReference>
<dbReference type="InterPro" id="IPR036390">
    <property type="entry name" value="WH_DNA-bd_sf"/>
</dbReference>
<keyword evidence="1" id="KW-0805">Transcription regulation</keyword>
<organism evidence="5 6">
    <name type="scientific">Peribacillus cavernae</name>
    <dbReference type="NCBI Taxonomy" id="1674310"/>
    <lineage>
        <taxon>Bacteria</taxon>
        <taxon>Bacillati</taxon>
        <taxon>Bacillota</taxon>
        <taxon>Bacilli</taxon>
        <taxon>Bacillales</taxon>
        <taxon>Bacillaceae</taxon>
        <taxon>Peribacillus</taxon>
    </lineage>
</organism>
<keyword evidence="6" id="KW-1185">Reference proteome</keyword>
<name>A0A3S0V7Z7_9BACI</name>
<evidence type="ECO:0000256" key="3">
    <source>
        <dbReference type="ARBA" id="ARBA00023163"/>
    </source>
</evidence>
<dbReference type="InterPro" id="IPR011663">
    <property type="entry name" value="UTRA"/>
</dbReference>
<keyword evidence="3" id="KW-0804">Transcription</keyword>
<dbReference type="GO" id="GO:0003677">
    <property type="term" value="F:DNA binding"/>
    <property type="evidence" value="ECO:0007669"/>
    <property type="project" value="UniProtKB-KW"/>
</dbReference>
<sequence>MSHSLIPKYYQIANLLRNRIVNGFYPKGQLMPTEKQLSEDFEVSRVTIRQSMRILEEQRMIVRKQGVGTFVSETVTLQPIVFSGYIEDIMLQQLSTKVSDVTIEEIIPNEEIRTNLCVPAGETIVKVERTRQVGEKIISYVENFFSKEIASQFTEEEVKMYSFVELLYKYGYEQESALQTVSAVDATTHVAAKLQVLPESSVLFTEIIIFDRNGTPINIVNVYNHSDYKYTVKLAPSIGRTKIDQLNQDLNQL</sequence>
<evidence type="ECO:0000313" key="5">
    <source>
        <dbReference type="EMBL" id="RUQ25838.1"/>
    </source>
</evidence>
<proteinExistence type="predicted"/>
<evidence type="ECO:0000256" key="2">
    <source>
        <dbReference type="ARBA" id="ARBA00023125"/>
    </source>
</evidence>
<dbReference type="SMART" id="SM00345">
    <property type="entry name" value="HTH_GNTR"/>
    <property type="match status" value="1"/>
</dbReference>
<protein>
    <submittedName>
        <fullName evidence="5">GntR family transcriptional regulator</fullName>
    </submittedName>
</protein>
<dbReference type="SUPFAM" id="SSF64288">
    <property type="entry name" value="Chorismate lyase-like"/>
    <property type="match status" value="1"/>
</dbReference>
<dbReference type="Pfam" id="PF07702">
    <property type="entry name" value="UTRA"/>
    <property type="match status" value="1"/>
</dbReference>
<accession>A0A3S0V7Z7</accession>
<dbReference type="GO" id="GO:0045892">
    <property type="term" value="P:negative regulation of DNA-templated transcription"/>
    <property type="evidence" value="ECO:0007669"/>
    <property type="project" value="TreeGrafter"/>
</dbReference>
<gene>
    <name evidence="5" type="ORF">ELQ35_19820</name>
</gene>
<dbReference type="Gene3D" id="3.40.1410.10">
    <property type="entry name" value="Chorismate lyase-like"/>
    <property type="match status" value="1"/>
</dbReference>
<dbReference type="Proteomes" id="UP000267430">
    <property type="component" value="Unassembled WGS sequence"/>
</dbReference>
<dbReference type="InterPro" id="IPR028978">
    <property type="entry name" value="Chorismate_lyase_/UTRA_dom_sf"/>
</dbReference>
<dbReference type="RefSeq" id="WP_126866912.1">
    <property type="nucleotide sequence ID" value="NZ_JAUSTX010000027.1"/>
</dbReference>
<dbReference type="OrthoDB" id="149756at2"/>
<dbReference type="CDD" id="cd07377">
    <property type="entry name" value="WHTH_GntR"/>
    <property type="match status" value="1"/>
</dbReference>
<dbReference type="EMBL" id="RYZZ01000038">
    <property type="protein sequence ID" value="RUQ25838.1"/>
    <property type="molecule type" value="Genomic_DNA"/>
</dbReference>
<dbReference type="PANTHER" id="PTHR44846:SF1">
    <property type="entry name" value="MANNOSYL-D-GLYCERATE TRANSPORT_METABOLISM SYSTEM REPRESSOR MNGR-RELATED"/>
    <property type="match status" value="1"/>
</dbReference>
<dbReference type="SMART" id="SM00866">
    <property type="entry name" value="UTRA"/>
    <property type="match status" value="1"/>
</dbReference>
<feature type="domain" description="HTH gntR-type" evidence="4">
    <location>
        <begin position="6"/>
        <end position="74"/>
    </location>
</feature>
<evidence type="ECO:0000313" key="6">
    <source>
        <dbReference type="Proteomes" id="UP000267430"/>
    </source>
</evidence>
<dbReference type="InterPro" id="IPR050679">
    <property type="entry name" value="Bact_HTH_transcr_reg"/>
</dbReference>
<reference evidence="5 6" key="1">
    <citation type="submission" date="2018-12" db="EMBL/GenBank/DDBJ databases">
        <title>Bacillus chawlae sp. nov., Bacillus glennii sp. nov., and Bacillus saganii sp. nov. Isolated from the Vehicle Assembly Building at Kennedy Space Center where the Viking Spacecraft were Assembled.</title>
        <authorList>
            <person name="Seuylemezian A."/>
            <person name="Vaishampayan P."/>
        </authorList>
    </citation>
    <scope>NUCLEOTIDE SEQUENCE [LARGE SCALE GENOMIC DNA]</scope>
    <source>
        <strain evidence="5 6">L5</strain>
    </source>
</reference>
<dbReference type="Pfam" id="PF00392">
    <property type="entry name" value="GntR"/>
    <property type="match status" value="1"/>
</dbReference>